<dbReference type="AlphaFoldDB" id="A0A2S7ESR9"/>
<sequence>MAMNLRSGTSMEQSTVPLRTWLLAMYLLGQRKTTLSALALMRHLGVSDPAAWRIEHKHKQVPLAGAATEPG</sequence>
<evidence type="ECO:0000313" key="2">
    <source>
        <dbReference type="Proteomes" id="UP000238261"/>
    </source>
</evidence>
<comment type="caution">
    <text evidence="1">The sequence shown here is derived from an EMBL/GenBank/DDBJ whole genome shotgun (WGS) entry which is preliminary data.</text>
</comment>
<proteinExistence type="predicted"/>
<accession>A0A2S7ESR9</accession>
<gene>
    <name evidence="1" type="ORF">XhyaCFBP1156_16225</name>
</gene>
<protein>
    <recommendedName>
        <fullName evidence="3">Transposase</fullName>
    </recommendedName>
</protein>
<evidence type="ECO:0008006" key="3">
    <source>
        <dbReference type="Google" id="ProtNLM"/>
    </source>
</evidence>
<evidence type="ECO:0000313" key="1">
    <source>
        <dbReference type="EMBL" id="PPU96141.1"/>
    </source>
</evidence>
<reference evidence="2" key="1">
    <citation type="submission" date="2016-08" db="EMBL/GenBank/DDBJ databases">
        <authorList>
            <person name="Merda D."/>
            <person name="Briand M."/>
            <person name="Taghouti G."/>
            <person name="Carrere S."/>
            <person name="Gouzy J."/>
            <person name="Portier P."/>
            <person name="Jacques M.-A."/>
            <person name="Fischer-Le Saux M."/>
        </authorList>
    </citation>
    <scope>NUCLEOTIDE SEQUENCE [LARGE SCALE GENOMIC DNA]</scope>
    <source>
        <strain evidence="2">CFBP1156</strain>
    </source>
</reference>
<name>A0A2S7ESR9_9XANT</name>
<dbReference type="Proteomes" id="UP000238261">
    <property type="component" value="Unassembled WGS sequence"/>
</dbReference>
<organism evidence="1 2">
    <name type="scientific">Xanthomonas hyacinthi</name>
    <dbReference type="NCBI Taxonomy" id="56455"/>
    <lineage>
        <taxon>Bacteria</taxon>
        <taxon>Pseudomonadati</taxon>
        <taxon>Pseudomonadota</taxon>
        <taxon>Gammaproteobacteria</taxon>
        <taxon>Lysobacterales</taxon>
        <taxon>Lysobacteraceae</taxon>
        <taxon>Xanthomonas</taxon>
    </lineage>
</organism>
<keyword evidence="2" id="KW-1185">Reference proteome</keyword>
<dbReference type="EMBL" id="MDEG01000018">
    <property type="protein sequence ID" value="PPU96141.1"/>
    <property type="molecule type" value="Genomic_DNA"/>
</dbReference>